<gene>
    <name evidence="3" type="ORF">MICPUN_103118</name>
</gene>
<protein>
    <submittedName>
        <fullName evidence="3">Uncharacterized protein</fullName>
    </submittedName>
</protein>
<dbReference type="Proteomes" id="UP000002009">
    <property type="component" value="Chromosome 11"/>
</dbReference>
<dbReference type="KEGG" id="mis:MICPUN_103118"/>
<proteinExistence type="predicted"/>
<evidence type="ECO:0000256" key="2">
    <source>
        <dbReference type="SAM" id="MobiDB-lite"/>
    </source>
</evidence>
<feature type="region of interest" description="Disordered" evidence="2">
    <location>
        <begin position="361"/>
        <end position="436"/>
    </location>
</feature>
<dbReference type="InParanoid" id="C1EEC4"/>
<name>C1EEC4_MICCC</name>
<evidence type="ECO:0000313" key="4">
    <source>
        <dbReference type="Proteomes" id="UP000002009"/>
    </source>
</evidence>
<organism evidence="3 4">
    <name type="scientific">Micromonas commoda (strain RCC299 / NOUM17 / CCMP2709)</name>
    <name type="common">Picoplanktonic green alga</name>
    <dbReference type="NCBI Taxonomy" id="296587"/>
    <lineage>
        <taxon>Eukaryota</taxon>
        <taxon>Viridiplantae</taxon>
        <taxon>Chlorophyta</taxon>
        <taxon>Mamiellophyceae</taxon>
        <taxon>Mamiellales</taxon>
        <taxon>Mamiellaceae</taxon>
        <taxon>Micromonas</taxon>
    </lineage>
</organism>
<reference evidence="3 4" key="1">
    <citation type="journal article" date="2009" name="Science">
        <title>Green evolution and dynamic adaptations revealed by genomes of the marine picoeukaryotes Micromonas.</title>
        <authorList>
            <person name="Worden A.Z."/>
            <person name="Lee J.H."/>
            <person name="Mock T."/>
            <person name="Rouze P."/>
            <person name="Simmons M.P."/>
            <person name="Aerts A.L."/>
            <person name="Allen A.E."/>
            <person name="Cuvelier M.L."/>
            <person name="Derelle E."/>
            <person name="Everett M.V."/>
            <person name="Foulon E."/>
            <person name="Grimwood J."/>
            <person name="Gundlach H."/>
            <person name="Henrissat B."/>
            <person name="Napoli C."/>
            <person name="McDonald S.M."/>
            <person name="Parker M.S."/>
            <person name="Rombauts S."/>
            <person name="Salamov A."/>
            <person name="Von Dassow P."/>
            <person name="Badger J.H."/>
            <person name="Coutinho P.M."/>
            <person name="Demir E."/>
            <person name="Dubchak I."/>
            <person name="Gentemann C."/>
            <person name="Eikrem W."/>
            <person name="Gready J.E."/>
            <person name="John U."/>
            <person name="Lanier W."/>
            <person name="Lindquist E.A."/>
            <person name="Lucas S."/>
            <person name="Mayer K.F."/>
            <person name="Moreau H."/>
            <person name="Not F."/>
            <person name="Otillar R."/>
            <person name="Panaud O."/>
            <person name="Pangilinan J."/>
            <person name="Paulsen I."/>
            <person name="Piegu B."/>
            <person name="Poliakov A."/>
            <person name="Robbens S."/>
            <person name="Schmutz J."/>
            <person name="Toulza E."/>
            <person name="Wyss T."/>
            <person name="Zelensky A."/>
            <person name="Zhou K."/>
            <person name="Armbrust E.V."/>
            <person name="Bhattacharya D."/>
            <person name="Goodenough U.W."/>
            <person name="Van de Peer Y."/>
            <person name="Grigoriev I.V."/>
        </authorList>
    </citation>
    <scope>NUCLEOTIDE SEQUENCE [LARGE SCALE GENOMIC DNA]</scope>
    <source>
        <strain evidence="4">RCC299 / NOUM17</strain>
    </source>
</reference>
<feature type="coiled-coil region" evidence="1">
    <location>
        <begin position="103"/>
        <end position="130"/>
    </location>
</feature>
<dbReference type="RefSeq" id="XP_002504953.1">
    <property type="nucleotide sequence ID" value="XM_002504907.1"/>
</dbReference>
<dbReference type="GeneID" id="8247675"/>
<sequence length="436" mass="47090">MTEVASPSAAAPPPPPMEPRAIPADDEALIRSLVEDVNQTASKIARRARGEPPQRFGGPFSVAATPQATLSGLPRFAFTPNLSARSANPGPPPRFDAATRAELDDKHREIDNLTRTVEAMERELSRRDVETKTLRRELATAHAEVEERDAQIAEVCAEWERNLTAAQKSRDADVASLETRMRHLSDVELAALKAQVEDAEARAAKATARAEAAEARAAAAEQETRRQVAERDRKFALSAEDFRRVIQERDARAAELSQRYAARVAVDERAHKRTLETLRAAWDDEREEMRVEMQTVTAGAAAFVRREVLTRHGLSSSRPDGAIFDEDAVRRMLRNPTGGADDVGGGDSAIPVVIPVGAGGAGSNSLAFQAPPPAPTADAQPEVPDARGVLEARASAPARTTSAPADVASARPKKEKSGSFFSMFKSSKKSGMKLEK</sequence>
<dbReference type="EMBL" id="CP001330">
    <property type="protein sequence ID" value="ACO66211.1"/>
    <property type="molecule type" value="Genomic_DNA"/>
</dbReference>
<dbReference type="AlphaFoldDB" id="C1EEC4"/>
<dbReference type="STRING" id="296587.C1EEC4"/>
<accession>C1EEC4</accession>
<evidence type="ECO:0000313" key="3">
    <source>
        <dbReference type="EMBL" id="ACO66211.1"/>
    </source>
</evidence>
<evidence type="ECO:0000256" key="1">
    <source>
        <dbReference type="SAM" id="Coils"/>
    </source>
</evidence>
<keyword evidence="1" id="KW-0175">Coiled coil</keyword>
<feature type="compositionally biased region" description="Low complexity" evidence="2">
    <location>
        <begin position="392"/>
        <end position="405"/>
    </location>
</feature>
<feature type="compositionally biased region" description="Basic residues" evidence="2">
    <location>
        <begin position="426"/>
        <end position="436"/>
    </location>
</feature>
<feature type="region of interest" description="Disordered" evidence="2">
    <location>
        <begin position="1"/>
        <end position="22"/>
    </location>
</feature>
<feature type="coiled-coil region" evidence="1">
    <location>
        <begin position="189"/>
        <end position="232"/>
    </location>
</feature>
<keyword evidence="4" id="KW-1185">Reference proteome</keyword>